<comment type="caution">
    <text evidence="2">The sequence shown here is derived from an EMBL/GenBank/DDBJ whole genome shotgun (WGS) entry which is preliminary data.</text>
</comment>
<evidence type="ECO:0000313" key="3">
    <source>
        <dbReference type="Proteomes" id="UP000629098"/>
    </source>
</evidence>
<organism evidence="2 3">
    <name type="scientific">Iningainema tapete BLCC-T55</name>
    <dbReference type="NCBI Taxonomy" id="2748662"/>
    <lineage>
        <taxon>Bacteria</taxon>
        <taxon>Bacillati</taxon>
        <taxon>Cyanobacteriota</taxon>
        <taxon>Cyanophyceae</taxon>
        <taxon>Nostocales</taxon>
        <taxon>Scytonemataceae</taxon>
        <taxon>Iningainema tapete</taxon>
    </lineage>
</organism>
<keyword evidence="3" id="KW-1185">Reference proteome</keyword>
<reference evidence="2" key="1">
    <citation type="submission" date="2020-09" db="EMBL/GenBank/DDBJ databases">
        <title>Iningainema tapete sp. nov. (Scytonemataceae, Cyanobacteria) from greenhouses in central Florida (USA) produces two types of nodularin with biosynthetic potential for microcystin-LR and anabaenopeptins.</title>
        <authorList>
            <person name="Berthold D.E."/>
            <person name="Lefler F.W."/>
            <person name="Huang I.-S."/>
            <person name="Abdulla H."/>
            <person name="Zimba P.V."/>
            <person name="Laughinghouse H.D. IV."/>
        </authorList>
    </citation>
    <scope>NUCLEOTIDE SEQUENCE</scope>
    <source>
        <strain evidence="2">BLCCT55</strain>
    </source>
</reference>
<evidence type="ECO:0000313" key="2">
    <source>
        <dbReference type="EMBL" id="MBD2772116.1"/>
    </source>
</evidence>
<protein>
    <recommendedName>
        <fullName evidence="4">PEP-CTERM sorting domain-containing protein</fullName>
    </recommendedName>
</protein>
<keyword evidence="1" id="KW-0732">Signal</keyword>
<proteinExistence type="predicted"/>
<feature type="signal peptide" evidence="1">
    <location>
        <begin position="1"/>
        <end position="28"/>
    </location>
</feature>
<evidence type="ECO:0008006" key="4">
    <source>
        <dbReference type="Google" id="ProtNLM"/>
    </source>
</evidence>
<dbReference type="EMBL" id="JACXAE010000034">
    <property type="protein sequence ID" value="MBD2772116.1"/>
    <property type="molecule type" value="Genomic_DNA"/>
</dbReference>
<evidence type="ECO:0000256" key="1">
    <source>
        <dbReference type="SAM" id="SignalP"/>
    </source>
</evidence>
<accession>A0A8J6XJT2</accession>
<feature type="chain" id="PRO_5035223918" description="PEP-CTERM sorting domain-containing protein" evidence="1">
    <location>
        <begin position="29"/>
        <end position="234"/>
    </location>
</feature>
<dbReference type="Proteomes" id="UP000629098">
    <property type="component" value="Unassembled WGS sequence"/>
</dbReference>
<sequence length="234" mass="24604">MTTIATKIAFSVLGAAGISLLSLTPASATILVEPIVTTVNEDLIETRTLGSEFQPGLVVEYGVPNITNNLLNATGQNIGSFVYKLETIFYSNPNSTPSFDNEPVQWGDVDGDGKIGFSSVPGLRDIFTDVTVTDSVITFSGGVIPNGTVFFTQSKTQPDLTPGGGIIPPAPPPPADQDGPIRVSSFYTTVPKPTAVPEPTSALGLLVFGTLGITSILQRKLKQHKTTETILPNS</sequence>
<name>A0A8J6XJT2_9CYAN</name>
<dbReference type="AlphaFoldDB" id="A0A8J6XJT2"/>
<dbReference type="RefSeq" id="WP_190826400.1">
    <property type="nucleotide sequence ID" value="NZ_CAWPPI010000034.1"/>
</dbReference>
<gene>
    <name evidence="2" type="ORF">ICL16_08480</name>
</gene>